<dbReference type="AlphaFoldDB" id="A0A183MUD0"/>
<protein>
    <submittedName>
        <fullName evidence="1">Uncharacterized protein</fullName>
    </submittedName>
</protein>
<dbReference type="PANTHER" id="PTHR39948:SF1">
    <property type="entry name" value="GEO11419P1"/>
    <property type="match status" value="1"/>
</dbReference>
<keyword evidence="2" id="KW-1185">Reference proteome</keyword>
<organism evidence="1 2">
    <name type="scientific">Schistosoma margrebowiei</name>
    <dbReference type="NCBI Taxonomy" id="48269"/>
    <lineage>
        <taxon>Eukaryota</taxon>
        <taxon>Metazoa</taxon>
        <taxon>Spiralia</taxon>
        <taxon>Lophotrochozoa</taxon>
        <taxon>Platyhelminthes</taxon>
        <taxon>Trematoda</taxon>
        <taxon>Digenea</taxon>
        <taxon>Strigeidida</taxon>
        <taxon>Schistosomatoidea</taxon>
        <taxon>Schistosomatidae</taxon>
        <taxon>Schistosoma</taxon>
    </lineage>
</organism>
<dbReference type="Proteomes" id="UP000277204">
    <property type="component" value="Unassembled WGS sequence"/>
</dbReference>
<dbReference type="EMBL" id="UZAI01018035">
    <property type="protein sequence ID" value="VDP32417.1"/>
    <property type="molecule type" value="Genomic_DNA"/>
</dbReference>
<evidence type="ECO:0000313" key="1">
    <source>
        <dbReference type="EMBL" id="VDP32417.1"/>
    </source>
</evidence>
<evidence type="ECO:0000313" key="2">
    <source>
        <dbReference type="Proteomes" id="UP000277204"/>
    </source>
</evidence>
<accession>A0A183MUD0</accession>
<proteinExistence type="predicted"/>
<sequence>MSSKSKRHCNSVLWFITLIIFAIPISLCLSWIYILLIICNPCSERLTECTESLLKVIQWPWTCAQNMLRGESYLECCCCCCC</sequence>
<gene>
    <name evidence="1" type="ORF">SMRZ_LOCUS19655</name>
</gene>
<reference evidence="1 2" key="1">
    <citation type="submission" date="2018-11" db="EMBL/GenBank/DDBJ databases">
        <authorList>
            <consortium name="Pathogen Informatics"/>
        </authorList>
    </citation>
    <scope>NUCLEOTIDE SEQUENCE [LARGE SCALE GENOMIC DNA]</scope>
    <source>
        <strain evidence="1 2">Zambia</strain>
    </source>
</reference>
<dbReference type="PANTHER" id="PTHR39948">
    <property type="entry name" value="GEO11419P1"/>
    <property type="match status" value="1"/>
</dbReference>
<name>A0A183MUD0_9TREM</name>